<sequence length="778" mass="87572">MGFPETAVLRSRSESNQEKLPDMSLALKENLSRDAHYNNLDSIFSSSFSKNLDPTKNLASRFSSWKVLLKELVIYFKAVINIEEVKANEFKKLGSILNIHSNEKSFQDGGIQEVEKVFCEWNRKYSTHLSMIPGSVNQEIILKLEKLRVMLSERVKDISKMSSQFRNNLSKEADTTKKLMEIYKQSLLRWESSPYQITPRTDPYIIKLSLEKQIAQTLLEENALQQAYLNIENYCRNIERSVINTVREVFSEYKDILQREVSFISDFNKNIVTADDSISLDKGWNNFLREDSSSSNPKDSVNFRKLRYFCDLLYAQNHPAVKEIRSGFLQKRTRILKSYNSRFYVLTASGFLHQFKSDNLSSDQIPQMSLCLRECEICEHSSADSQKYKFSLKGSKNGSSGRIHTFVFKTNTYDDMIDWYNDIKKFTGLLNMPENEFRDYIVALQVGNSVDGQATDIPNDASDQEKKFSLVLKDDFKDDVDIMTSVSSAFYETKSSVHNGQMDHTANKECITNENGDLNKNSSFSGENKISVCINGDITSGQEKSEKDVLTDTSALLNTSGTCVNDSTDLKDTTFGSSSNSSYSSTNEYSCPMDIQNSPPNHKSDLGKPVVDTQKNSNQRDRSCSLHPVLEPQVNNSQGLCSSLSYPGLSQSPLSATTQSKFKEDLGQAALSNLDVSDISDNKLDSEQLQCSKNIGSVNGADNISGMPSDKALDSAELCSRKSIVESECQLPSAVSDSEVLGKSNHKELKENLKVLDNNDYLTKELHKSDKDVPSKNV</sequence>
<feature type="domain" description="PH" evidence="3">
    <location>
        <begin position="322"/>
        <end position="428"/>
    </location>
</feature>
<evidence type="ECO:0000313" key="5">
    <source>
        <dbReference type="Proteomes" id="UP000011958"/>
    </source>
</evidence>
<dbReference type="InterPro" id="IPR027267">
    <property type="entry name" value="AH/BAR_dom_sf"/>
</dbReference>
<proteinExistence type="predicted"/>
<dbReference type="HOGENOM" id="CLU_359846_0_0_1"/>
<dbReference type="PANTHER" id="PTHR31941">
    <property type="entry name" value="CYTOSKELETAL SIGNALING PROTEIN SLM1"/>
    <property type="match status" value="1"/>
</dbReference>
<dbReference type="Gene3D" id="1.20.1270.60">
    <property type="entry name" value="Arfaptin homology (AH) domain/BAR domain"/>
    <property type="match status" value="1"/>
</dbReference>
<dbReference type="PROSITE" id="PS50003">
    <property type="entry name" value="PH_DOMAIN"/>
    <property type="match status" value="1"/>
</dbReference>
<reference evidence="5" key="1">
    <citation type="journal article" date="2016" name="Nat. Commun.">
        <title>Genome analysis of three Pneumocystis species reveals adaptation mechanisms to life exclusively in mammalian hosts.</title>
        <authorList>
            <person name="Ma L."/>
            <person name="Chen Z."/>
            <person name="Huang D.W."/>
            <person name="Kutty G."/>
            <person name="Ishihara M."/>
            <person name="Wang H."/>
            <person name="Abouelleil A."/>
            <person name="Bishop L."/>
            <person name="Davey E."/>
            <person name="Deng R."/>
            <person name="Deng X."/>
            <person name="Fan L."/>
            <person name="Fantoni G."/>
            <person name="Fitzgerald M."/>
            <person name="Gogineni E."/>
            <person name="Goldberg J.M."/>
            <person name="Handley G."/>
            <person name="Hu X."/>
            <person name="Huber C."/>
            <person name="Jiao X."/>
            <person name="Jones K."/>
            <person name="Levin J.Z."/>
            <person name="Liu Y."/>
            <person name="Macdonald P."/>
            <person name="Melnikov A."/>
            <person name="Raley C."/>
            <person name="Sassi M."/>
            <person name="Sherman B.T."/>
            <person name="Song X."/>
            <person name="Sykes S."/>
            <person name="Tran B."/>
            <person name="Walsh L."/>
            <person name="Xia Y."/>
            <person name="Yang J."/>
            <person name="Young S."/>
            <person name="Zeng Q."/>
            <person name="Zheng X."/>
            <person name="Stephens R."/>
            <person name="Nusbaum C."/>
            <person name="Birren B.W."/>
            <person name="Azadi P."/>
            <person name="Lempicki R.A."/>
            <person name="Cuomo C.A."/>
            <person name="Kovacs J.A."/>
        </authorList>
    </citation>
    <scope>NUCLEOTIDE SEQUENCE [LARGE SCALE GENOMIC DNA]</scope>
    <source>
        <strain evidence="5">B123</strain>
    </source>
</reference>
<dbReference type="CDD" id="cd13311">
    <property type="entry name" value="PH_Slm1"/>
    <property type="match status" value="1"/>
</dbReference>
<dbReference type="RefSeq" id="XP_007872124.1">
    <property type="nucleotide sequence ID" value="XM_007873933.1"/>
</dbReference>
<dbReference type="InterPro" id="IPR043453">
    <property type="entry name" value="Slm1_PH"/>
</dbReference>
<dbReference type="GeneID" id="19893951"/>
<dbReference type="SUPFAM" id="SSF50729">
    <property type="entry name" value="PH domain-like"/>
    <property type="match status" value="1"/>
</dbReference>
<feature type="compositionally biased region" description="Low complexity" evidence="2">
    <location>
        <begin position="577"/>
        <end position="590"/>
    </location>
</feature>
<accession>M7PMZ7</accession>
<dbReference type="VEuPathDB" id="FungiDB:PNEG_00253"/>
<dbReference type="STRING" id="1069680.M7PMZ7"/>
<dbReference type="InterPro" id="IPR011993">
    <property type="entry name" value="PH-like_dom_sf"/>
</dbReference>
<organism evidence="4 5">
    <name type="scientific">Pneumocystis murina (strain B123)</name>
    <name type="common">Mouse pneumocystis pneumonia agent</name>
    <name type="synonym">Pneumocystis carinii f. sp. muris</name>
    <dbReference type="NCBI Taxonomy" id="1069680"/>
    <lineage>
        <taxon>Eukaryota</taxon>
        <taxon>Fungi</taxon>
        <taxon>Dikarya</taxon>
        <taxon>Ascomycota</taxon>
        <taxon>Taphrinomycotina</taxon>
        <taxon>Pneumocystomycetes</taxon>
        <taxon>Pneumocystaceae</taxon>
        <taxon>Pneumocystis</taxon>
    </lineage>
</organism>
<evidence type="ECO:0000313" key="4">
    <source>
        <dbReference type="EMBL" id="EMR11829.1"/>
    </source>
</evidence>
<evidence type="ECO:0000256" key="1">
    <source>
        <dbReference type="ARBA" id="ARBA00022553"/>
    </source>
</evidence>
<dbReference type="AlphaFoldDB" id="M7PMZ7"/>
<dbReference type="PANTHER" id="PTHR31941:SF16">
    <property type="entry name" value="PHOSPHATIDYLINOSITOL 4,5-BISPHOSPHATE-BINDING PROTEIN SLM1-RELATED"/>
    <property type="match status" value="1"/>
</dbReference>
<dbReference type="SUPFAM" id="SSF103657">
    <property type="entry name" value="BAR/IMD domain-like"/>
    <property type="match status" value="1"/>
</dbReference>
<dbReference type="Pfam" id="PF20400">
    <property type="entry name" value="BAR_4"/>
    <property type="match status" value="1"/>
</dbReference>
<gene>
    <name evidence="4" type="ORF">PNEG_00253</name>
</gene>
<evidence type="ECO:0000259" key="3">
    <source>
        <dbReference type="PROSITE" id="PS50003"/>
    </source>
</evidence>
<protein>
    <recommendedName>
        <fullName evidence="3">PH domain-containing protein</fullName>
    </recommendedName>
</protein>
<dbReference type="Proteomes" id="UP000011958">
    <property type="component" value="Unassembled WGS sequence"/>
</dbReference>
<dbReference type="EMBL" id="AFWA02000005">
    <property type="protein sequence ID" value="EMR11829.1"/>
    <property type="molecule type" value="Genomic_DNA"/>
</dbReference>
<dbReference type="SMART" id="SM00233">
    <property type="entry name" value="PH"/>
    <property type="match status" value="1"/>
</dbReference>
<dbReference type="eggNOG" id="ENOG502QRAF">
    <property type="taxonomic scope" value="Eukaryota"/>
</dbReference>
<dbReference type="OrthoDB" id="5598057at2759"/>
<dbReference type="OMA" id="NGIHATI"/>
<dbReference type="Pfam" id="PF20399">
    <property type="entry name" value="PH_20"/>
    <property type="match status" value="1"/>
</dbReference>
<comment type="caution">
    <text evidence="4">The sequence shown here is derived from an EMBL/GenBank/DDBJ whole genome shotgun (WGS) entry which is preliminary data.</text>
</comment>
<dbReference type="InterPro" id="IPR001849">
    <property type="entry name" value="PH_domain"/>
</dbReference>
<keyword evidence="5" id="KW-1185">Reference proteome</keyword>
<dbReference type="InterPro" id="IPR046869">
    <property type="entry name" value="SLM1/RGC1-like_PH"/>
</dbReference>
<keyword evidence="1" id="KW-0597">Phosphoprotein</keyword>
<dbReference type="InterPro" id="IPR046868">
    <property type="entry name" value="BAR_4"/>
</dbReference>
<name>M7PMZ7_PNEMU</name>
<evidence type="ECO:0000256" key="2">
    <source>
        <dbReference type="SAM" id="MobiDB-lite"/>
    </source>
</evidence>
<feature type="region of interest" description="Disordered" evidence="2">
    <location>
        <begin position="568"/>
        <end position="624"/>
    </location>
</feature>
<dbReference type="Gene3D" id="2.30.29.30">
    <property type="entry name" value="Pleckstrin-homology domain (PH domain)/Phosphotyrosine-binding domain (PTB)"/>
    <property type="match status" value="1"/>
</dbReference>